<dbReference type="AlphaFoldDB" id="A0A161P699"/>
<dbReference type="Pfam" id="PF00534">
    <property type="entry name" value="Glycos_transf_1"/>
    <property type="match status" value="1"/>
</dbReference>
<proteinExistence type="predicted"/>
<dbReference type="OrthoDB" id="9813638at2"/>
<evidence type="ECO:0000259" key="1">
    <source>
        <dbReference type="Pfam" id="PF00534"/>
    </source>
</evidence>
<reference evidence="2" key="1">
    <citation type="submission" date="2016-02" db="EMBL/GenBank/DDBJ databases">
        <title>Genome sequence of Bacillus trypoxylicola KCTC 13244(T).</title>
        <authorList>
            <person name="Jeong H."/>
            <person name="Park S.-H."/>
            <person name="Choi S.-K."/>
        </authorList>
    </citation>
    <scope>NUCLEOTIDE SEQUENCE [LARGE SCALE GENOMIC DNA]</scope>
    <source>
        <strain evidence="2">KCTC 13244</strain>
    </source>
</reference>
<accession>A0A161P699</accession>
<protein>
    <submittedName>
        <fullName evidence="2">Glycosyltransferase</fullName>
    </submittedName>
</protein>
<gene>
    <name evidence="2" type="ORF">AZF04_10725</name>
</gene>
<dbReference type="Proteomes" id="UP000075806">
    <property type="component" value="Unassembled WGS sequence"/>
</dbReference>
<feature type="domain" description="Glycosyl transferase family 1" evidence="1">
    <location>
        <begin position="223"/>
        <end position="373"/>
    </location>
</feature>
<dbReference type="PANTHER" id="PTHR12526">
    <property type="entry name" value="GLYCOSYLTRANSFERASE"/>
    <property type="match status" value="1"/>
</dbReference>
<evidence type="ECO:0000313" key="3">
    <source>
        <dbReference type="Proteomes" id="UP000075806"/>
    </source>
</evidence>
<dbReference type="STRING" id="519424.AZF04_10725"/>
<dbReference type="EMBL" id="LTAO01000036">
    <property type="protein sequence ID" value="KYG27657.1"/>
    <property type="molecule type" value="Genomic_DNA"/>
</dbReference>
<dbReference type="CDD" id="cd03811">
    <property type="entry name" value="GT4_GT28_WabH-like"/>
    <property type="match status" value="1"/>
</dbReference>
<organism evidence="2 3">
    <name type="scientific">Alkalihalobacillus trypoxylicola</name>
    <dbReference type="NCBI Taxonomy" id="519424"/>
    <lineage>
        <taxon>Bacteria</taxon>
        <taxon>Bacillati</taxon>
        <taxon>Bacillota</taxon>
        <taxon>Bacilli</taxon>
        <taxon>Bacillales</taxon>
        <taxon>Bacillaceae</taxon>
        <taxon>Alkalihalobacillus</taxon>
    </lineage>
</organism>
<sequence>MKNILVASYDLEIGGVERSLISLLDTMDVNRYKLDLMLYRHQGEFLNFLTPNVQLVEEIPAYTAFRKSIKVLLQEKRYLLTFTRLLAKAHCSLIAKWRSYQEPGYYQMQLMWKYAVPFLPTVKKKYDVAISYLWPHDCVAYKVKAKQKIAWIHTDYSQLEINKEQDLKIWKCFDCIIAVSEACKDAFLTIYPQLSKRVVVMENISAPEYIKKMALKDERNEMTKDPRFKLLTVARLSQAKGIDLAIEAMRTLKERGNHFVWYVVGYGGDEEHIRYLIKKYRLEEDFILLGKKTNPYPYMKASDVYVQPSKYEGKALTVVEAQILSKPVLITNYPTAKSQIENNIDGLICSMDAEGLIAGIERLFEDKELRQSLQFNCLQKNYHNTQELNKLYQLIDGDSNGVGSLPHERVREVL</sequence>
<evidence type="ECO:0000313" key="2">
    <source>
        <dbReference type="EMBL" id="KYG27657.1"/>
    </source>
</evidence>
<dbReference type="Gene3D" id="3.40.50.2000">
    <property type="entry name" value="Glycogen Phosphorylase B"/>
    <property type="match status" value="2"/>
</dbReference>
<keyword evidence="3" id="KW-1185">Reference proteome</keyword>
<comment type="caution">
    <text evidence="2">The sequence shown here is derived from an EMBL/GenBank/DDBJ whole genome shotgun (WGS) entry which is preliminary data.</text>
</comment>
<dbReference type="InterPro" id="IPR001296">
    <property type="entry name" value="Glyco_trans_1"/>
</dbReference>
<dbReference type="GO" id="GO:0016757">
    <property type="term" value="F:glycosyltransferase activity"/>
    <property type="evidence" value="ECO:0007669"/>
    <property type="project" value="InterPro"/>
</dbReference>
<dbReference type="RefSeq" id="WP_061949787.1">
    <property type="nucleotide sequence ID" value="NZ_LTAO01000036.1"/>
</dbReference>
<dbReference type="SUPFAM" id="SSF53756">
    <property type="entry name" value="UDP-Glycosyltransferase/glycogen phosphorylase"/>
    <property type="match status" value="1"/>
</dbReference>
<name>A0A161P699_9BACI</name>
<keyword evidence="2" id="KW-0808">Transferase</keyword>